<dbReference type="AlphaFoldDB" id="A0A0A8XR34"/>
<proteinExistence type="predicted"/>
<dbReference type="EMBL" id="GBRH01282692">
    <property type="protein sequence ID" value="JAD15203.1"/>
    <property type="molecule type" value="Transcribed_RNA"/>
</dbReference>
<organism evidence="1">
    <name type="scientific">Arundo donax</name>
    <name type="common">Giant reed</name>
    <name type="synonym">Donax arundinaceus</name>
    <dbReference type="NCBI Taxonomy" id="35708"/>
    <lineage>
        <taxon>Eukaryota</taxon>
        <taxon>Viridiplantae</taxon>
        <taxon>Streptophyta</taxon>
        <taxon>Embryophyta</taxon>
        <taxon>Tracheophyta</taxon>
        <taxon>Spermatophyta</taxon>
        <taxon>Magnoliopsida</taxon>
        <taxon>Liliopsida</taxon>
        <taxon>Poales</taxon>
        <taxon>Poaceae</taxon>
        <taxon>PACMAD clade</taxon>
        <taxon>Arundinoideae</taxon>
        <taxon>Arundineae</taxon>
        <taxon>Arundo</taxon>
    </lineage>
</organism>
<evidence type="ECO:0000313" key="1">
    <source>
        <dbReference type="EMBL" id="JAD15203.1"/>
    </source>
</evidence>
<accession>A0A0A8XR34</accession>
<reference evidence="1" key="1">
    <citation type="submission" date="2014-09" db="EMBL/GenBank/DDBJ databases">
        <authorList>
            <person name="Magalhaes I.L.F."/>
            <person name="Oliveira U."/>
            <person name="Santos F.R."/>
            <person name="Vidigal T.H.D.A."/>
            <person name="Brescovit A.D."/>
            <person name="Santos A.J."/>
        </authorList>
    </citation>
    <scope>NUCLEOTIDE SEQUENCE</scope>
    <source>
        <tissue evidence="1">Shoot tissue taken approximately 20 cm above the soil surface</tissue>
    </source>
</reference>
<protein>
    <submittedName>
        <fullName evidence="1">Uncharacterized protein</fullName>
    </submittedName>
</protein>
<reference evidence="1" key="2">
    <citation type="journal article" date="2015" name="Data Brief">
        <title>Shoot transcriptome of the giant reed, Arundo donax.</title>
        <authorList>
            <person name="Barrero R.A."/>
            <person name="Guerrero F.D."/>
            <person name="Moolhuijzen P."/>
            <person name="Goolsby J.A."/>
            <person name="Tidwell J."/>
            <person name="Bellgard S.E."/>
            <person name="Bellgard M.I."/>
        </authorList>
    </citation>
    <scope>NUCLEOTIDE SEQUENCE</scope>
    <source>
        <tissue evidence="1">Shoot tissue taken approximately 20 cm above the soil surface</tissue>
    </source>
</reference>
<name>A0A0A8XR34_ARUDO</name>
<sequence length="113" mass="12568">MQTGQTPRTVDCGTKNFFCSIAVAVTVLASGSRSRFLSTEKIGQRPMLRANALPLPPSSISCSNSARKISCPYTPVLLPYCCYLHATKIQRRVWLPGLYSTRLIWCVESRREG</sequence>